<evidence type="ECO:0000256" key="1">
    <source>
        <dbReference type="SAM" id="MobiDB-lite"/>
    </source>
</evidence>
<reference evidence="3" key="1">
    <citation type="submission" date="2017-10" db="EMBL/GenBank/DDBJ databases">
        <title>FDA dAtabase for Regulatory Grade micrObial Sequences (FDA-ARGOS): Supporting development and validation of Infectious Disease Dx tests.</title>
        <authorList>
            <person name="Goldberg B."/>
            <person name="Campos J."/>
            <person name="Tallon L."/>
            <person name="Sadzewicz L."/>
            <person name="Ott S."/>
            <person name="Zhao X."/>
            <person name="Nagaraj S."/>
            <person name="Vavikolanu K."/>
            <person name="Aluvathingal J."/>
            <person name="Nadendla S."/>
            <person name="Geyer C."/>
            <person name="Sichtig H."/>
        </authorList>
    </citation>
    <scope>NUCLEOTIDE SEQUENCE [LARGE SCALE GENOMIC DNA]</scope>
    <source>
        <strain evidence="3">FDAARGOS_376</strain>
    </source>
</reference>
<name>A0A2C5VV83_PSEPU</name>
<gene>
    <name evidence="2" type="ORF">CRX57_21255</name>
</gene>
<dbReference type="EMBL" id="PDKZ01000002">
    <property type="protein sequence ID" value="PHH42618.1"/>
    <property type="molecule type" value="Genomic_DNA"/>
</dbReference>
<feature type="region of interest" description="Disordered" evidence="1">
    <location>
        <begin position="76"/>
        <end position="105"/>
    </location>
</feature>
<evidence type="ECO:0000313" key="2">
    <source>
        <dbReference type="EMBL" id="PHH42618.1"/>
    </source>
</evidence>
<organism evidence="2 3">
    <name type="scientific">Pseudomonas putida</name>
    <name type="common">Arthrobacter siderocapsulatus</name>
    <dbReference type="NCBI Taxonomy" id="303"/>
    <lineage>
        <taxon>Bacteria</taxon>
        <taxon>Pseudomonadati</taxon>
        <taxon>Pseudomonadota</taxon>
        <taxon>Gammaproteobacteria</taxon>
        <taxon>Pseudomonadales</taxon>
        <taxon>Pseudomonadaceae</taxon>
        <taxon>Pseudomonas</taxon>
    </lineage>
</organism>
<protein>
    <submittedName>
        <fullName evidence="2">Uncharacterized protein</fullName>
    </submittedName>
</protein>
<evidence type="ECO:0000313" key="3">
    <source>
        <dbReference type="Proteomes" id="UP000222460"/>
    </source>
</evidence>
<comment type="caution">
    <text evidence="2">The sequence shown here is derived from an EMBL/GenBank/DDBJ whole genome shotgun (WGS) entry which is preliminary data.</text>
</comment>
<sequence length="105" mass="11639">MVEHPGMWDETRALFRVGTVVGVVRKITETVGVRGKHRARRRLGKRLDYRKGANNQTRAKDRSGLTSIDLPVARELAPAGLRSDPNTFRAAARPSGSKLPRHKSA</sequence>
<dbReference type="Proteomes" id="UP000222460">
    <property type="component" value="Unassembled WGS sequence"/>
</dbReference>
<accession>A0A2C5VV83</accession>
<dbReference type="AlphaFoldDB" id="A0A2C5VV83"/>
<proteinExistence type="predicted"/>